<reference evidence="2 3" key="1">
    <citation type="submission" date="2011-09" db="EMBL/GenBank/DDBJ databases">
        <title>The draft genome of Treponema saccharophilum DSM 2985.</title>
        <authorList>
            <consortium name="US DOE Joint Genome Institute (JGI-PGF)"/>
            <person name="Lucas S."/>
            <person name="Copeland A."/>
            <person name="Lapidus A."/>
            <person name="Glavina del Rio T."/>
            <person name="Dalin E."/>
            <person name="Tice H."/>
            <person name="Bruce D."/>
            <person name="Goodwin L."/>
            <person name="Pitluck S."/>
            <person name="Peters L."/>
            <person name="Kyrpides N."/>
            <person name="Mavromatis K."/>
            <person name="Ivanova N."/>
            <person name="Markowitz V."/>
            <person name="Cheng J.-F."/>
            <person name="Hugenholtz P."/>
            <person name="Woyke T."/>
            <person name="Wu D."/>
            <person name="Gronow S."/>
            <person name="Wellnitz S."/>
            <person name="Brambilla E."/>
            <person name="Klenk H.-P."/>
            <person name="Eisen J.A."/>
        </authorList>
    </citation>
    <scope>NUCLEOTIDE SEQUENCE [LARGE SCALE GENOMIC DNA]</scope>
    <source>
        <strain evidence="2 3">DSM 2985</strain>
    </source>
</reference>
<evidence type="ECO:0000313" key="3">
    <source>
        <dbReference type="Proteomes" id="UP000003571"/>
    </source>
</evidence>
<keyword evidence="1" id="KW-0732">Signal</keyword>
<gene>
    <name evidence="2" type="ORF">TresaDRAFT_2763</name>
</gene>
<keyword evidence="3" id="KW-1185">Reference proteome</keyword>
<dbReference type="STRING" id="907348.TresaDRAFT_2763"/>
<evidence type="ECO:0000256" key="1">
    <source>
        <dbReference type="SAM" id="SignalP"/>
    </source>
</evidence>
<name>H7EGY9_9SPIR</name>
<protein>
    <submittedName>
        <fullName evidence="2">Uncharacterized protein</fullName>
    </submittedName>
</protein>
<evidence type="ECO:0000313" key="2">
    <source>
        <dbReference type="EMBL" id="EIC03147.1"/>
    </source>
</evidence>
<dbReference type="AlphaFoldDB" id="H7EGY9"/>
<feature type="chain" id="PRO_5003608629" evidence="1">
    <location>
        <begin position="20"/>
        <end position="318"/>
    </location>
</feature>
<dbReference type="Proteomes" id="UP000003571">
    <property type="component" value="Unassembled WGS sequence"/>
</dbReference>
<dbReference type="EMBL" id="AGRW01000020">
    <property type="protein sequence ID" value="EIC03147.1"/>
    <property type="molecule type" value="Genomic_DNA"/>
</dbReference>
<comment type="caution">
    <text evidence="2">The sequence shown here is derived from an EMBL/GenBank/DDBJ whole genome shotgun (WGS) entry which is preliminary data.</text>
</comment>
<feature type="signal peptide" evidence="1">
    <location>
        <begin position="1"/>
        <end position="19"/>
    </location>
</feature>
<dbReference type="OrthoDB" id="359446at2"/>
<dbReference type="RefSeq" id="WP_002701723.1">
    <property type="nucleotide sequence ID" value="NZ_AGRW01000020.1"/>
</dbReference>
<accession>H7EGY9</accession>
<organism evidence="2 3">
    <name type="scientific">Treponema saccharophilum DSM 2985</name>
    <dbReference type="NCBI Taxonomy" id="907348"/>
    <lineage>
        <taxon>Bacteria</taxon>
        <taxon>Pseudomonadati</taxon>
        <taxon>Spirochaetota</taxon>
        <taxon>Spirochaetia</taxon>
        <taxon>Spirochaetales</taxon>
        <taxon>Treponemataceae</taxon>
        <taxon>Treponema</taxon>
    </lineage>
</organism>
<sequence length="318" mass="35357">MKKVFFAAIMMASAFLATAKSGYMLRSNNGSLKKQTERGMEWAVQIPFGAKVEILSETPVKAIYYWTGGKSKNAMEFYKVQYQSKEYFITANECAIGDSPIVLTEDATLFTKSRISTFRNAFLLRGTICLATGRRETAGSVSFSEVIFYDTDEATLKTRWVQTKKISDDQNDVKAAQLVELAFVQADKGMKENFMKLALKIESTAKISEYVEETNRKMFNIIDGKNAADIPQQEALVSTDDGATVNLRAVPQNGDVLAKLANGSAITLLKMTAETDKIEGLTEHWYFVQAKNGDETVEGWIFGGYISFLKEAEETSAE</sequence>
<dbReference type="PATRIC" id="fig|907348.3.peg.44"/>
<dbReference type="Gene3D" id="2.30.30.40">
    <property type="entry name" value="SH3 Domains"/>
    <property type="match status" value="1"/>
</dbReference>
<proteinExistence type="predicted"/>